<evidence type="ECO:0000256" key="6">
    <source>
        <dbReference type="ARBA" id="ARBA00023014"/>
    </source>
</evidence>
<keyword evidence="3" id="KW-0479">Metal-binding</keyword>
<dbReference type="GO" id="GO:0046872">
    <property type="term" value="F:metal ion binding"/>
    <property type="evidence" value="ECO:0007669"/>
    <property type="project" value="UniProtKB-KW"/>
</dbReference>
<dbReference type="Proteomes" id="UP000050398">
    <property type="component" value="Unassembled WGS sequence"/>
</dbReference>
<evidence type="ECO:0000259" key="8">
    <source>
        <dbReference type="Pfam" id="PF00266"/>
    </source>
</evidence>
<dbReference type="PATRIC" id="fig|218284.4.peg.4420"/>
<dbReference type="OrthoDB" id="9808002at2"/>
<evidence type="ECO:0000256" key="2">
    <source>
        <dbReference type="ARBA" id="ARBA00006490"/>
    </source>
</evidence>
<dbReference type="PIRSF" id="PIRSF005572">
    <property type="entry name" value="NifS"/>
    <property type="match status" value="1"/>
</dbReference>
<keyword evidence="7" id="KW-0175">Coiled coil</keyword>
<feature type="coiled-coil region" evidence="7">
    <location>
        <begin position="246"/>
        <end position="273"/>
    </location>
</feature>
<dbReference type="EMBL" id="LIXZ01000009">
    <property type="protein sequence ID" value="KPL59184.1"/>
    <property type="molecule type" value="Genomic_DNA"/>
</dbReference>
<evidence type="ECO:0000256" key="7">
    <source>
        <dbReference type="SAM" id="Coils"/>
    </source>
</evidence>
<gene>
    <name evidence="9" type="ORF">AM506_13425</name>
</gene>
<dbReference type="RefSeq" id="WP_060672993.1">
    <property type="nucleotide sequence ID" value="NZ_LIXZ01000009.1"/>
</dbReference>
<comment type="similarity">
    <text evidence="2">Belongs to the class-V pyridoxal-phosphate-dependent aminotransferase family. NifS/IscS subfamily.</text>
</comment>
<dbReference type="InterPro" id="IPR015421">
    <property type="entry name" value="PyrdxlP-dep_Trfase_major"/>
</dbReference>
<keyword evidence="6" id="KW-0411">Iron-sulfur</keyword>
<dbReference type="InterPro" id="IPR015424">
    <property type="entry name" value="PyrdxlP-dep_Trfase"/>
</dbReference>
<dbReference type="Gene3D" id="1.10.260.50">
    <property type="match status" value="1"/>
</dbReference>
<dbReference type="InterPro" id="IPR015422">
    <property type="entry name" value="PyrdxlP-dep_Trfase_small"/>
</dbReference>
<dbReference type="Gene3D" id="3.40.640.10">
    <property type="entry name" value="Type I PLP-dependent aspartate aminotransferase-like (Major domain)"/>
    <property type="match status" value="1"/>
</dbReference>
<dbReference type="InterPro" id="IPR000192">
    <property type="entry name" value="Aminotrans_V_dom"/>
</dbReference>
<comment type="cofactor">
    <cofactor evidence="1">
        <name>pyridoxal 5'-phosphate</name>
        <dbReference type="ChEBI" id="CHEBI:597326"/>
    </cofactor>
</comment>
<dbReference type="GO" id="GO:0031071">
    <property type="term" value="F:cysteine desulfurase activity"/>
    <property type="evidence" value="ECO:0007669"/>
    <property type="project" value="UniProtKB-ARBA"/>
</dbReference>
<dbReference type="GO" id="GO:0051536">
    <property type="term" value="F:iron-sulfur cluster binding"/>
    <property type="evidence" value="ECO:0007669"/>
    <property type="project" value="UniProtKB-KW"/>
</dbReference>
<dbReference type="Gene3D" id="3.90.1150.10">
    <property type="entry name" value="Aspartate Aminotransferase, domain 1"/>
    <property type="match status" value="1"/>
</dbReference>
<evidence type="ECO:0000256" key="4">
    <source>
        <dbReference type="ARBA" id="ARBA00022898"/>
    </source>
</evidence>
<protein>
    <submittedName>
        <fullName evidence="9">Cysteine desulfurase</fullName>
    </submittedName>
</protein>
<evidence type="ECO:0000256" key="3">
    <source>
        <dbReference type="ARBA" id="ARBA00022723"/>
    </source>
</evidence>
<dbReference type="AlphaFoldDB" id="A0A0P6WS39"/>
<dbReference type="PANTHER" id="PTHR11601:SF50">
    <property type="entry name" value="CYSTEINE DESULFURASE ISCS 2-RELATED"/>
    <property type="match status" value="1"/>
</dbReference>
<feature type="domain" description="Aminotransferase class V" evidence="8">
    <location>
        <begin position="2"/>
        <end position="364"/>
    </location>
</feature>
<sequence length="383" mass="42590">MIYFDNSATTKPYKEVLDTFLKVNESYYANPSSIHSFGGQVEKLVQQSREQIASLLRIKAKEVFFTSGGTESNNLAIKGTALQYGNRGKHIITTKVEHPSVINAFKQLESFGYTATYLDVDAEGKVLPSELKEAIQDDTILVSVMQVNNEIGSVQPIREIAEILKSYPKVIFHVDAVQACGKVPLILDEKLIDLCSLSAHKIHGIKGTGMLYVRDGLEISPILSGGEQEGNLRSGTENTGGIVSFAKALRMHMEESKQKLVIMEENQQFLRKELEKIQGVTVHTPVRDHAPHILNFSVADFKGEVLIHALDQHEVYVSTTSACSSKQSKPSQTLLSMGVADNLAGNSIRISLSFHNTMKECQEFIELLKKEIETLQHTMRRSR</sequence>
<reference evidence="9 10" key="1">
    <citation type="submission" date="2015-08" db="EMBL/GenBank/DDBJ databases">
        <title>Draft Genome Sequence of Bacillus vietnamensis UCD-SED5.</title>
        <authorList>
            <person name="Lee R.D."/>
            <person name="Jospin G."/>
            <person name="Lang J.M."/>
            <person name="Coil D.A."/>
            <person name="Eisen J.A."/>
        </authorList>
    </citation>
    <scope>NUCLEOTIDE SEQUENCE [LARGE SCALE GENOMIC DNA]</scope>
    <source>
        <strain evidence="9 10">UCD-SED5</strain>
    </source>
</reference>
<dbReference type="FunFam" id="3.40.640.10:FF:000084">
    <property type="entry name" value="IscS-like cysteine desulfurase"/>
    <property type="match status" value="1"/>
</dbReference>
<dbReference type="PANTHER" id="PTHR11601">
    <property type="entry name" value="CYSTEINE DESULFURYLASE FAMILY MEMBER"/>
    <property type="match status" value="1"/>
</dbReference>
<evidence type="ECO:0000256" key="1">
    <source>
        <dbReference type="ARBA" id="ARBA00001933"/>
    </source>
</evidence>
<dbReference type="SUPFAM" id="SSF53383">
    <property type="entry name" value="PLP-dependent transferases"/>
    <property type="match status" value="1"/>
</dbReference>
<dbReference type="InterPro" id="IPR016454">
    <property type="entry name" value="Cysteine_dSase"/>
</dbReference>
<name>A0A0P6WS39_9BACI</name>
<organism evidence="9 10">
    <name type="scientific">Rossellomorea vietnamensis</name>
    <dbReference type="NCBI Taxonomy" id="218284"/>
    <lineage>
        <taxon>Bacteria</taxon>
        <taxon>Bacillati</taxon>
        <taxon>Bacillota</taxon>
        <taxon>Bacilli</taxon>
        <taxon>Bacillales</taxon>
        <taxon>Bacillaceae</taxon>
        <taxon>Rossellomorea</taxon>
    </lineage>
</organism>
<evidence type="ECO:0000313" key="10">
    <source>
        <dbReference type="Proteomes" id="UP000050398"/>
    </source>
</evidence>
<dbReference type="Pfam" id="PF00266">
    <property type="entry name" value="Aminotran_5"/>
    <property type="match status" value="1"/>
</dbReference>
<evidence type="ECO:0000256" key="5">
    <source>
        <dbReference type="ARBA" id="ARBA00023004"/>
    </source>
</evidence>
<accession>A0A0P6WS39</accession>
<keyword evidence="4" id="KW-0663">Pyridoxal phosphate</keyword>
<dbReference type="eggNOG" id="COG1104">
    <property type="taxonomic scope" value="Bacteria"/>
</dbReference>
<keyword evidence="5" id="KW-0408">Iron</keyword>
<proteinExistence type="inferred from homology"/>
<comment type="caution">
    <text evidence="9">The sequence shown here is derived from an EMBL/GenBank/DDBJ whole genome shotgun (WGS) entry which is preliminary data.</text>
</comment>
<evidence type="ECO:0000313" key="9">
    <source>
        <dbReference type="EMBL" id="KPL59184.1"/>
    </source>
</evidence>